<dbReference type="InterPro" id="IPR045058">
    <property type="entry name" value="GIMA/IAN/Toc"/>
</dbReference>
<feature type="domain" description="AIG1-type G" evidence="4">
    <location>
        <begin position="7"/>
        <end position="214"/>
    </location>
</feature>
<protein>
    <recommendedName>
        <fullName evidence="4">AIG1-type G domain-containing protein</fullName>
    </recommendedName>
</protein>
<dbReference type="Proteomes" id="UP001634394">
    <property type="component" value="Unassembled WGS sequence"/>
</dbReference>
<gene>
    <name evidence="5" type="ORF">ACJMK2_014604</name>
</gene>
<evidence type="ECO:0000256" key="1">
    <source>
        <dbReference type="ARBA" id="ARBA00008535"/>
    </source>
</evidence>
<dbReference type="SUPFAM" id="SSF52540">
    <property type="entry name" value="P-loop containing nucleoside triphosphate hydrolases"/>
    <property type="match status" value="1"/>
</dbReference>
<dbReference type="AlphaFoldDB" id="A0ABD3V3Z5"/>
<dbReference type="GO" id="GO:0005525">
    <property type="term" value="F:GTP binding"/>
    <property type="evidence" value="ECO:0007669"/>
    <property type="project" value="UniProtKB-KW"/>
</dbReference>
<dbReference type="Gene3D" id="3.40.50.300">
    <property type="entry name" value="P-loop containing nucleotide triphosphate hydrolases"/>
    <property type="match status" value="1"/>
</dbReference>
<keyword evidence="6" id="KW-1185">Reference proteome</keyword>
<evidence type="ECO:0000313" key="5">
    <source>
        <dbReference type="EMBL" id="KAL3855393.1"/>
    </source>
</evidence>
<proteinExistence type="inferred from homology"/>
<sequence length="307" mass="35330">MKRAREKSAYRLLLVGKSGSGKRATGNSILGRPILGRCTFKSVTEDISVLDSMDYNILVIDTPGVFDKKDTESHRAVQIQDSIRLLSPGPHAFLIVLNAASRVTDDGEKTFVFLRNMFGQQVFNHAIIILTHIDLVGNMKKLLHEIETHEAIKSLFSMCRRRIITINNIEHDMEVIQQQRDTLMLMIEELTENGMHYYHDERSVYADFQKMHVKESPDTFRDKRKIQRMFQEDQYQINMEKIKRQKEMINIHKKESEKARDEAQGETVTSPITFIHRALTSLASIGNTLNEAASSFVSWIAQPFQMS</sequence>
<evidence type="ECO:0000313" key="6">
    <source>
        <dbReference type="Proteomes" id="UP001634394"/>
    </source>
</evidence>
<dbReference type="PANTHER" id="PTHR10903">
    <property type="entry name" value="GTPASE, IMAP FAMILY MEMBER-RELATED"/>
    <property type="match status" value="1"/>
</dbReference>
<name>A0ABD3V3Z5_SINWO</name>
<dbReference type="InterPro" id="IPR027417">
    <property type="entry name" value="P-loop_NTPase"/>
</dbReference>
<reference evidence="5 6" key="1">
    <citation type="submission" date="2024-11" db="EMBL/GenBank/DDBJ databases">
        <title>Chromosome-level genome assembly of the freshwater bivalve Anodonta woodiana.</title>
        <authorList>
            <person name="Chen X."/>
        </authorList>
    </citation>
    <scope>NUCLEOTIDE SEQUENCE [LARGE SCALE GENOMIC DNA]</scope>
    <source>
        <strain evidence="5">MN2024</strain>
        <tissue evidence="5">Gills</tissue>
    </source>
</reference>
<keyword evidence="2" id="KW-0547">Nucleotide-binding</keyword>
<dbReference type="Pfam" id="PF04548">
    <property type="entry name" value="AIG1"/>
    <property type="match status" value="1"/>
</dbReference>
<evidence type="ECO:0000256" key="3">
    <source>
        <dbReference type="ARBA" id="ARBA00023134"/>
    </source>
</evidence>
<accession>A0ABD3V3Z5</accession>
<organism evidence="5 6">
    <name type="scientific">Sinanodonta woodiana</name>
    <name type="common">Chinese pond mussel</name>
    <name type="synonym">Anodonta woodiana</name>
    <dbReference type="NCBI Taxonomy" id="1069815"/>
    <lineage>
        <taxon>Eukaryota</taxon>
        <taxon>Metazoa</taxon>
        <taxon>Spiralia</taxon>
        <taxon>Lophotrochozoa</taxon>
        <taxon>Mollusca</taxon>
        <taxon>Bivalvia</taxon>
        <taxon>Autobranchia</taxon>
        <taxon>Heteroconchia</taxon>
        <taxon>Palaeoheterodonta</taxon>
        <taxon>Unionida</taxon>
        <taxon>Unionoidea</taxon>
        <taxon>Unionidae</taxon>
        <taxon>Unioninae</taxon>
        <taxon>Sinanodonta</taxon>
    </lineage>
</organism>
<evidence type="ECO:0000256" key="2">
    <source>
        <dbReference type="ARBA" id="ARBA00022741"/>
    </source>
</evidence>
<keyword evidence="3" id="KW-0342">GTP-binding</keyword>
<dbReference type="EMBL" id="JBJQND010000014">
    <property type="protein sequence ID" value="KAL3855393.1"/>
    <property type="molecule type" value="Genomic_DNA"/>
</dbReference>
<dbReference type="PANTHER" id="PTHR10903:SF184">
    <property type="entry name" value="GTP-BINDING PROTEIN A"/>
    <property type="match status" value="1"/>
</dbReference>
<dbReference type="InterPro" id="IPR006703">
    <property type="entry name" value="G_AIG1"/>
</dbReference>
<dbReference type="PROSITE" id="PS51720">
    <property type="entry name" value="G_AIG1"/>
    <property type="match status" value="1"/>
</dbReference>
<comment type="caution">
    <text evidence="5">The sequence shown here is derived from an EMBL/GenBank/DDBJ whole genome shotgun (WGS) entry which is preliminary data.</text>
</comment>
<evidence type="ECO:0000259" key="4">
    <source>
        <dbReference type="PROSITE" id="PS51720"/>
    </source>
</evidence>
<comment type="similarity">
    <text evidence="1">Belongs to the TRAFAC class TrmE-Era-EngA-EngB-Septin-like GTPase superfamily. AIG1/Toc34/Toc159-like paraseptin GTPase family. IAN subfamily.</text>
</comment>